<evidence type="ECO:0000313" key="3">
    <source>
        <dbReference type="Proteomes" id="UP001519363"/>
    </source>
</evidence>
<accession>A0ABS5A818</accession>
<organism evidence="2 3">
    <name type="scientific">Crossiella equi</name>
    <dbReference type="NCBI Taxonomy" id="130796"/>
    <lineage>
        <taxon>Bacteria</taxon>
        <taxon>Bacillati</taxon>
        <taxon>Actinomycetota</taxon>
        <taxon>Actinomycetes</taxon>
        <taxon>Pseudonocardiales</taxon>
        <taxon>Pseudonocardiaceae</taxon>
        <taxon>Crossiella</taxon>
    </lineage>
</organism>
<dbReference type="PANTHER" id="PTHR30543:SF21">
    <property type="entry name" value="NAD(P)H-DEPENDENT FMN REDUCTASE LOT6"/>
    <property type="match status" value="1"/>
</dbReference>
<evidence type="ECO:0000259" key="1">
    <source>
        <dbReference type="Pfam" id="PF03358"/>
    </source>
</evidence>
<dbReference type="InterPro" id="IPR005025">
    <property type="entry name" value="FMN_Rdtase-like_dom"/>
</dbReference>
<name>A0ABS5A818_9PSEU</name>
<dbReference type="RefSeq" id="WP_086787877.1">
    <property type="nucleotide sequence ID" value="NZ_JAGIOO010000001.1"/>
</dbReference>
<dbReference type="SUPFAM" id="SSF52218">
    <property type="entry name" value="Flavoproteins"/>
    <property type="match status" value="1"/>
</dbReference>
<reference evidence="2 3" key="1">
    <citation type="submission" date="2021-03" db="EMBL/GenBank/DDBJ databases">
        <title>Sequencing the genomes of 1000 actinobacteria strains.</title>
        <authorList>
            <person name="Klenk H.-P."/>
        </authorList>
    </citation>
    <scope>NUCLEOTIDE SEQUENCE [LARGE SCALE GENOMIC DNA]</scope>
    <source>
        <strain evidence="2 3">DSM 44580</strain>
    </source>
</reference>
<keyword evidence="3" id="KW-1185">Reference proteome</keyword>
<dbReference type="Proteomes" id="UP001519363">
    <property type="component" value="Unassembled WGS sequence"/>
</dbReference>
<sequence>MTLRIAVLVGSARPGCRSRTVVDWLVSTASRDDLELDVLDLADFDLPLAGPVWDPPEAVTAVLARTHPRLTAADGFVVITPEYNHSFPAVLKNFIDWHCHEWRAKPVAFVCHGGGLGGGLRAVEQLRLVFAELRAVTVRDTVSFQGGAVAFDESGRPREPDGCGMALKALLDDLTWWALALRDARAVRPYAV</sequence>
<dbReference type="Gene3D" id="3.40.50.360">
    <property type="match status" value="1"/>
</dbReference>
<comment type="caution">
    <text evidence="2">The sequence shown here is derived from an EMBL/GenBank/DDBJ whole genome shotgun (WGS) entry which is preliminary data.</text>
</comment>
<proteinExistence type="predicted"/>
<evidence type="ECO:0000313" key="2">
    <source>
        <dbReference type="EMBL" id="MBP2472397.1"/>
    </source>
</evidence>
<feature type="domain" description="NADPH-dependent FMN reductase-like" evidence="1">
    <location>
        <begin position="4"/>
        <end position="145"/>
    </location>
</feature>
<dbReference type="InterPro" id="IPR050712">
    <property type="entry name" value="NAD(P)H-dep_reductase"/>
</dbReference>
<gene>
    <name evidence="2" type="ORF">JOF53_001269</name>
</gene>
<dbReference type="EMBL" id="JAGIOO010000001">
    <property type="protein sequence ID" value="MBP2472397.1"/>
    <property type="molecule type" value="Genomic_DNA"/>
</dbReference>
<dbReference type="Pfam" id="PF03358">
    <property type="entry name" value="FMN_red"/>
    <property type="match status" value="1"/>
</dbReference>
<dbReference type="InterPro" id="IPR029039">
    <property type="entry name" value="Flavoprotein-like_sf"/>
</dbReference>
<dbReference type="PANTHER" id="PTHR30543">
    <property type="entry name" value="CHROMATE REDUCTASE"/>
    <property type="match status" value="1"/>
</dbReference>
<protein>
    <submittedName>
        <fullName evidence="2">NAD(P)H-dependent FMN reductase</fullName>
    </submittedName>
</protein>